<sequence>MHKLQFVDAYTQDIIREESSVSKDNIEIIFNTFKQNDSQEVNLMDGNGNILRGTYVTANVIESKQQTLYKLFFQTSETEYRLP</sequence>
<dbReference type="RefSeq" id="WP_110519560.1">
    <property type="nucleotide sequence ID" value="NZ_PDOF01000001.1"/>
</dbReference>
<comment type="caution">
    <text evidence="1">The sequence shown here is derived from an EMBL/GenBank/DDBJ whole genome shotgun (WGS) entry which is preliminary data.</text>
</comment>
<protein>
    <submittedName>
        <fullName evidence="1">Uncharacterized protein</fullName>
    </submittedName>
</protein>
<evidence type="ECO:0000313" key="2">
    <source>
        <dbReference type="Proteomes" id="UP000248066"/>
    </source>
</evidence>
<organism evidence="1 2">
    <name type="scientific">Alteribacter lacisalsi</name>
    <dbReference type="NCBI Taxonomy" id="2045244"/>
    <lineage>
        <taxon>Bacteria</taxon>
        <taxon>Bacillati</taxon>
        <taxon>Bacillota</taxon>
        <taxon>Bacilli</taxon>
        <taxon>Bacillales</taxon>
        <taxon>Bacillaceae</taxon>
        <taxon>Alteribacter</taxon>
    </lineage>
</organism>
<dbReference type="Proteomes" id="UP000248066">
    <property type="component" value="Unassembled WGS sequence"/>
</dbReference>
<evidence type="ECO:0000313" key="1">
    <source>
        <dbReference type="EMBL" id="PYZ99094.1"/>
    </source>
</evidence>
<gene>
    <name evidence="1" type="ORF">CR205_11205</name>
</gene>
<reference evidence="1 2" key="1">
    <citation type="submission" date="2017-10" db="EMBL/GenBank/DDBJ databases">
        <title>Bacillus sp. nov., a halophilic bacterium isolated from a Yangshapao Lake.</title>
        <authorList>
            <person name="Wang H."/>
        </authorList>
    </citation>
    <scope>NUCLEOTIDE SEQUENCE [LARGE SCALE GENOMIC DNA]</scope>
    <source>
        <strain evidence="1 2">YSP-3</strain>
    </source>
</reference>
<proteinExistence type="predicted"/>
<dbReference type="AlphaFoldDB" id="A0A2W0HB56"/>
<accession>A0A2W0HB56</accession>
<keyword evidence="2" id="KW-1185">Reference proteome</keyword>
<name>A0A2W0HB56_9BACI</name>
<dbReference type="EMBL" id="PDOF01000001">
    <property type="protein sequence ID" value="PYZ99094.1"/>
    <property type="molecule type" value="Genomic_DNA"/>
</dbReference>